<proteinExistence type="predicted"/>
<dbReference type="Proteomes" id="UP001057877">
    <property type="component" value="Chromosome"/>
</dbReference>
<name>A0ABY5S7W7_9BACL</name>
<dbReference type="RefSeq" id="WP_258386064.1">
    <property type="nucleotide sequence ID" value="NZ_CP091430.1"/>
</dbReference>
<dbReference type="InterPro" id="IPR019646">
    <property type="entry name" value="Aminoglyc_AdlTrfase"/>
</dbReference>
<sequence>MRTDIYNWKPISVPEVNEIFSALPVRWFIAGGWALDLYLGRQSRAHADIDVILFREEHLTAFKALSGDWTLYKAEKGELSLWEEGEFLAATDDIWVCKGGDSPWVFQIMLVDTERDSWIYKRERSIRREVSDIFMTTEEGIPFLKPEIQLLYKGGSSGIREKDERDFQTFLPLLEPHAKEWLAASLKRQFPGGHPWMDDL</sequence>
<evidence type="ECO:0008006" key="3">
    <source>
        <dbReference type="Google" id="ProtNLM"/>
    </source>
</evidence>
<dbReference type="EMBL" id="CP091430">
    <property type="protein sequence ID" value="UVI29994.1"/>
    <property type="molecule type" value="Genomic_DNA"/>
</dbReference>
<accession>A0ABY5S7W7</accession>
<organism evidence="1 2">
    <name type="scientific">Paenibacillus spongiae</name>
    <dbReference type="NCBI Taxonomy" id="2909671"/>
    <lineage>
        <taxon>Bacteria</taxon>
        <taxon>Bacillati</taxon>
        <taxon>Bacillota</taxon>
        <taxon>Bacilli</taxon>
        <taxon>Bacillales</taxon>
        <taxon>Paenibacillaceae</taxon>
        <taxon>Paenibacillus</taxon>
    </lineage>
</organism>
<evidence type="ECO:0000313" key="1">
    <source>
        <dbReference type="EMBL" id="UVI29994.1"/>
    </source>
</evidence>
<protein>
    <recommendedName>
        <fullName evidence="3">Amino acid transporter</fullName>
    </recommendedName>
</protein>
<dbReference type="Pfam" id="PF10706">
    <property type="entry name" value="Aminoglyc_resit"/>
    <property type="match status" value="1"/>
</dbReference>
<keyword evidence="2" id="KW-1185">Reference proteome</keyword>
<evidence type="ECO:0000313" key="2">
    <source>
        <dbReference type="Proteomes" id="UP001057877"/>
    </source>
</evidence>
<gene>
    <name evidence="1" type="ORF">L1F29_32210</name>
</gene>
<dbReference type="Gene3D" id="3.30.460.40">
    <property type="match status" value="1"/>
</dbReference>
<reference evidence="1" key="1">
    <citation type="submission" date="2022-01" db="EMBL/GenBank/DDBJ databases">
        <title>Paenibacillus spongiae sp. nov., isolated from marine sponge.</title>
        <authorList>
            <person name="Li Z."/>
            <person name="Zhang M."/>
        </authorList>
    </citation>
    <scope>NUCLEOTIDE SEQUENCE</scope>
    <source>
        <strain evidence="1">PHS-Z3</strain>
    </source>
</reference>